<evidence type="ECO:0000313" key="2">
    <source>
        <dbReference type="Proteomes" id="UP000054845"/>
    </source>
</evidence>
<dbReference type="AlphaFoldDB" id="A0A0N7LAL0"/>
<proteinExistence type="predicted"/>
<reference evidence="1 2" key="1">
    <citation type="submission" date="2014-09" db="EMBL/GenBank/DDBJ databases">
        <authorList>
            <person name="Magalhaes I.L.F."/>
            <person name="Oliveira U."/>
            <person name="Santos F.R."/>
            <person name="Vidigal T.H.D.A."/>
            <person name="Brescovit A.D."/>
            <person name="Santos A.J."/>
        </authorList>
    </citation>
    <scope>NUCLEOTIDE SEQUENCE [LARGE SCALE GENOMIC DNA]</scope>
</reference>
<protein>
    <submittedName>
        <fullName evidence="1">Uncharacterized protein</fullName>
    </submittedName>
</protein>
<keyword evidence="2" id="KW-1185">Reference proteome</keyword>
<dbReference type="EMBL" id="CCYA01000253">
    <property type="protein sequence ID" value="CEH16882.1"/>
    <property type="molecule type" value="Genomic_DNA"/>
</dbReference>
<dbReference type="Proteomes" id="UP000054845">
    <property type="component" value="Unassembled WGS sequence"/>
</dbReference>
<accession>A0A0N7LAL0</accession>
<organism evidence="1 2">
    <name type="scientific">Ceraceosorus bombacis</name>
    <dbReference type="NCBI Taxonomy" id="401625"/>
    <lineage>
        <taxon>Eukaryota</taxon>
        <taxon>Fungi</taxon>
        <taxon>Dikarya</taxon>
        <taxon>Basidiomycota</taxon>
        <taxon>Ustilaginomycotina</taxon>
        <taxon>Exobasidiomycetes</taxon>
        <taxon>Ceraceosorales</taxon>
        <taxon>Ceraceosoraceae</taxon>
        <taxon>Ceraceosorus</taxon>
    </lineage>
</organism>
<evidence type="ECO:0000313" key="1">
    <source>
        <dbReference type="EMBL" id="CEH16882.1"/>
    </source>
</evidence>
<sequence>MRSESSEGKEVCEEKGCEKRRFGAFESTRWCCFWFWFVGEQRRRTRRGAASEPDEA</sequence>
<name>A0A0N7LAL0_9BASI</name>